<gene>
    <name evidence="12" type="ORF">AZI86_00345</name>
</gene>
<dbReference type="Gene3D" id="3.10.50.40">
    <property type="match status" value="1"/>
</dbReference>
<dbReference type="InterPro" id="IPR046357">
    <property type="entry name" value="PPIase_dom_sf"/>
</dbReference>
<dbReference type="EC" id="5.2.1.8" evidence="10"/>
<comment type="subcellular location">
    <subcellularLocation>
        <location evidence="2">Cytoplasm</location>
    </subcellularLocation>
</comment>
<dbReference type="Pfam" id="PF00254">
    <property type="entry name" value="FKBP_C"/>
    <property type="match status" value="1"/>
</dbReference>
<evidence type="ECO:0000256" key="3">
    <source>
        <dbReference type="ARBA" id="ARBA00006577"/>
    </source>
</evidence>
<keyword evidence="6" id="KW-0143">Chaperone</keyword>
<evidence type="ECO:0000256" key="7">
    <source>
        <dbReference type="ARBA" id="ARBA00023235"/>
    </source>
</evidence>
<comment type="similarity">
    <text evidence="3 10">Belongs to the FKBP-type PPIase family.</text>
</comment>
<dbReference type="EMBL" id="LUKE01000001">
    <property type="protein sequence ID" value="KYG65565.1"/>
    <property type="molecule type" value="Genomic_DNA"/>
</dbReference>
<dbReference type="OrthoDB" id="3173132at2"/>
<evidence type="ECO:0000256" key="5">
    <source>
        <dbReference type="ARBA" id="ARBA00023110"/>
    </source>
</evidence>
<comment type="catalytic activity">
    <reaction evidence="1 9 10">
        <text>[protein]-peptidylproline (omega=180) = [protein]-peptidylproline (omega=0)</text>
        <dbReference type="Rhea" id="RHEA:16237"/>
        <dbReference type="Rhea" id="RHEA-COMP:10747"/>
        <dbReference type="Rhea" id="RHEA-COMP:10748"/>
        <dbReference type="ChEBI" id="CHEBI:83833"/>
        <dbReference type="ChEBI" id="CHEBI:83834"/>
        <dbReference type="EC" id="5.2.1.8"/>
    </reaction>
</comment>
<name>A0A150WMZ0_BDEBC</name>
<keyword evidence="4" id="KW-0963">Cytoplasm</keyword>
<dbReference type="InterPro" id="IPR001179">
    <property type="entry name" value="PPIase_FKBP_dom"/>
</dbReference>
<sequence length="156" mass="17133">MSVQVISFNCLLKNKAGQVISTTFNRDVLNSSTSEGVVLKGLAEGLQGLRKGERRSISLSAEEAYGLYDPKKVILFPKNKLPNNFKVGTSVTIRSKTGTMRTYKILQLMDSFAYLDGNHPLAGQDLIFEIEAISVRDASPEEIEDSISVVGNQILH</sequence>
<evidence type="ECO:0000259" key="11">
    <source>
        <dbReference type="PROSITE" id="PS50059"/>
    </source>
</evidence>
<dbReference type="PANTHER" id="PTHR47861">
    <property type="entry name" value="FKBP-TYPE PEPTIDYL-PROLYL CIS-TRANS ISOMERASE SLYD"/>
    <property type="match status" value="1"/>
</dbReference>
<keyword evidence="7 9" id="KW-0413">Isomerase</keyword>
<keyword evidence="13" id="KW-1185">Reference proteome</keyword>
<dbReference type="AlphaFoldDB" id="A0A150WMZ0"/>
<dbReference type="GO" id="GO:0005737">
    <property type="term" value="C:cytoplasm"/>
    <property type="evidence" value="ECO:0007669"/>
    <property type="project" value="UniProtKB-SubCell"/>
</dbReference>
<keyword evidence="5 9" id="KW-0697">Rotamase</keyword>
<evidence type="ECO:0000313" key="13">
    <source>
        <dbReference type="Proteomes" id="UP000075320"/>
    </source>
</evidence>
<dbReference type="GO" id="GO:0003755">
    <property type="term" value="F:peptidyl-prolyl cis-trans isomerase activity"/>
    <property type="evidence" value="ECO:0007669"/>
    <property type="project" value="UniProtKB-UniRule"/>
</dbReference>
<protein>
    <recommendedName>
        <fullName evidence="10">Peptidyl-prolyl cis-trans isomerase</fullName>
        <ecNumber evidence="10">5.2.1.8</ecNumber>
    </recommendedName>
</protein>
<evidence type="ECO:0000256" key="8">
    <source>
        <dbReference type="ARBA" id="ARBA00037071"/>
    </source>
</evidence>
<accession>A0A150WMZ0</accession>
<dbReference type="Proteomes" id="UP000075320">
    <property type="component" value="Unassembled WGS sequence"/>
</dbReference>
<evidence type="ECO:0000256" key="6">
    <source>
        <dbReference type="ARBA" id="ARBA00023186"/>
    </source>
</evidence>
<dbReference type="PANTHER" id="PTHR47861:SF3">
    <property type="entry name" value="FKBP-TYPE PEPTIDYL-PROLYL CIS-TRANS ISOMERASE SLYD"/>
    <property type="match status" value="1"/>
</dbReference>
<dbReference type="GO" id="GO:0042026">
    <property type="term" value="P:protein refolding"/>
    <property type="evidence" value="ECO:0007669"/>
    <property type="project" value="UniProtKB-ARBA"/>
</dbReference>
<comment type="function">
    <text evidence="8">Also involved in hydrogenase metallocenter assembly, probably by participating in the nickel insertion step. This function in hydrogenase biosynthesis requires chaperone activity and the presence of the metal-binding domain, but not PPIase activity.</text>
</comment>
<feature type="domain" description="PPIase FKBP-type" evidence="11">
    <location>
        <begin position="1"/>
        <end position="97"/>
    </location>
</feature>
<evidence type="ECO:0000256" key="1">
    <source>
        <dbReference type="ARBA" id="ARBA00000971"/>
    </source>
</evidence>
<reference evidence="12 13" key="1">
    <citation type="submission" date="2016-03" db="EMBL/GenBank/DDBJ databases">
        <authorList>
            <person name="Ploux O."/>
        </authorList>
    </citation>
    <scope>NUCLEOTIDE SEQUENCE [LARGE SCALE GENOMIC DNA]</scope>
    <source>
        <strain evidence="12 13">R0</strain>
    </source>
</reference>
<organism evidence="12 13">
    <name type="scientific">Bdellovibrio bacteriovorus</name>
    <dbReference type="NCBI Taxonomy" id="959"/>
    <lineage>
        <taxon>Bacteria</taxon>
        <taxon>Pseudomonadati</taxon>
        <taxon>Bdellovibrionota</taxon>
        <taxon>Bdellovibrionia</taxon>
        <taxon>Bdellovibrionales</taxon>
        <taxon>Pseudobdellovibrionaceae</taxon>
        <taxon>Bdellovibrio</taxon>
    </lineage>
</organism>
<evidence type="ECO:0000256" key="9">
    <source>
        <dbReference type="PROSITE-ProRule" id="PRU00277"/>
    </source>
</evidence>
<evidence type="ECO:0000256" key="10">
    <source>
        <dbReference type="RuleBase" id="RU003915"/>
    </source>
</evidence>
<dbReference type="RefSeq" id="WP_061833109.1">
    <property type="nucleotide sequence ID" value="NZ_LUKE01000001.1"/>
</dbReference>
<dbReference type="PROSITE" id="PS50059">
    <property type="entry name" value="FKBP_PPIASE"/>
    <property type="match status" value="1"/>
</dbReference>
<proteinExistence type="inferred from homology"/>
<evidence type="ECO:0000256" key="4">
    <source>
        <dbReference type="ARBA" id="ARBA00022490"/>
    </source>
</evidence>
<dbReference type="SUPFAM" id="SSF54534">
    <property type="entry name" value="FKBP-like"/>
    <property type="match status" value="1"/>
</dbReference>
<evidence type="ECO:0000256" key="2">
    <source>
        <dbReference type="ARBA" id="ARBA00004496"/>
    </source>
</evidence>
<evidence type="ECO:0000313" key="12">
    <source>
        <dbReference type="EMBL" id="KYG65565.1"/>
    </source>
</evidence>
<comment type="caution">
    <text evidence="12">The sequence shown here is derived from an EMBL/GenBank/DDBJ whole genome shotgun (WGS) entry which is preliminary data.</text>
</comment>